<feature type="compositionally biased region" description="Basic and acidic residues" evidence="2">
    <location>
        <begin position="2448"/>
        <end position="2463"/>
    </location>
</feature>
<feature type="compositionally biased region" description="Polar residues" evidence="2">
    <location>
        <begin position="1347"/>
        <end position="1368"/>
    </location>
</feature>
<feature type="region of interest" description="Disordered" evidence="2">
    <location>
        <begin position="538"/>
        <end position="613"/>
    </location>
</feature>
<organism evidence="4 5">
    <name type="scientific">Hirundo rustica rustica</name>
    <dbReference type="NCBI Taxonomy" id="333673"/>
    <lineage>
        <taxon>Eukaryota</taxon>
        <taxon>Metazoa</taxon>
        <taxon>Chordata</taxon>
        <taxon>Craniata</taxon>
        <taxon>Vertebrata</taxon>
        <taxon>Euteleostomi</taxon>
        <taxon>Archelosauria</taxon>
        <taxon>Archosauria</taxon>
        <taxon>Dinosauria</taxon>
        <taxon>Saurischia</taxon>
        <taxon>Theropoda</taxon>
        <taxon>Coelurosauria</taxon>
        <taxon>Aves</taxon>
        <taxon>Neognathae</taxon>
        <taxon>Neoaves</taxon>
        <taxon>Telluraves</taxon>
        <taxon>Australaves</taxon>
        <taxon>Passeriformes</taxon>
        <taxon>Sylvioidea</taxon>
        <taxon>Hirundinidae</taxon>
        <taxon>Hirundo</taxon>
    </lineage>
</organism>
<feature type="region of interest" description="Disordered" evidence="2">
    <location>
        <begin position="731"/>
        <end position="750"/>
    </location>
</feature>
<feature type="compositionally biased region" description="Polar residues" evidence="2">
    <location>
        <begin position="2716"/>
        <end position="2726"/>
    </location>
</feature>
<feature type="compositionally biased region" description="Basic and acidic residues" evidence="2">
    <location>
        <begin position="2698"/>
        <end position="2715"/>
    </location>
</feature>
<dbReference type="GO" id="GO:0034453">
    <property type="term" value="P:microtubule anchoring"/>
    <property type="evidence" value="ECO:0007669"/>
    <property type="project" value="InterPro"/>
</dbReference>
<feature type="coiled-coil region" evidence="1">
    <location>
        <begin position="2201"/>
        <end position="2228"/>
    </location>
</feature>
<feature type="region of interest" description="Disordered" evidence="2">
    <location>
        <begin position="1203"/>
        <end position="1284"/>
    </location>
</feature>
<feature type="region of interest" description="Disordered" evidence="2">
    <location>
        <begin position="1298"/>
        <end position="1387"/>
    </location>
</feature>
<dbReference type="Proteomes" id="UP000269221">
    <property type="component" value="Unassembled WGS sequence"/>
</dbReference>
<dbReference type="SUPFAM" id="SSF74924">
    <property type="entry name" value="Cap-Gly domain"/>
    <property type="match status" value="1"/>
</dbReference>
<evidence type="ECO:0000313" key="5">
    <source>
        <dbReference type="Proteomes" id="UP000269221"/>
    </source>
</evidence>
<dbReference type="STRING" id="333673.A0A3M0KA99"/>
<feature type="compositionally biased region" description="Polar residues" evidence="2">
    <location>
        <begin position="2158"/>
        <end position="2182"/>
    </location>
</feature>
<feature type="compositionally biased region" description="Low complexity" evidence="2">
    <location>
        <begin position="765"/>
        <end position="778"/>
    </location>
</feature>
<feature type="compositionally biased region" description="Basic and acidic residues" evidence="2">
    <location>
        <begin position="234"/>
        <end position="247"/>
    </location>
</feature>
<feature type="region of interest" description="Disordered" evidence="2">
    <location>
        <begin position="171"/>
        <end position="199"/>
    </location>
</feature>
<feature type="compositionally biased region" description="Basic and acidic residues" evidence="2">
    <location>
        <begin position="2740"/>
        <end position="2749"/>
    </location>
</feature>
<feature type="region of interest" description="Disordered" evidence="2">
    <location>
        <begin position="3004"/>
        <end position="3028"/>
    </location>
</feature>
<dbReference type="InterPro" id="IPR036859">
    <property type="entry name" value="CAP-Gly_dom_sf"/>
</dbReference>
<feature type="compositionally biased region" description="Polar residues" evidence="2">
    <location>
        <begin position="248"/>
        <end position="267"/>
    </location>
</feature>
<accession>A0A3M0KA99</accession>
<dbReference type="PROSITE" id="PS00845">
    <property type="entry name" value="CAP_GLY_1"/>
    <property type="match status" value="1"/>
</dbReference>
<dbReference type="Gene3D" id="2.30.30.190">
    <property type="entry name" value="CAP Gly-rich-like domain"/>
    <property type="match status" value="1"/>
</dbReference>
<evidence type="ECO:0000313" key="4">
    <source>
        <dbReference type="EMBL" id="RMC08234.1"/>
    </source>
</evidence>
<feature type="coiled-coil region" evidence="1">
    <location>
        <begin position="1480"/>
        <end position="1507"/>
    </location>
</feature>
<feature type="compositionally biased region" description="Polar residues" evidence="2">
    <location>
        <begin position="1222"/>
        <end position="1232"/>
    </location>
</feature>
<dbReference type="OrthoDB" id="306254at2759"/>
<dbReference type="InterPro" id="IPR000938">
    <property type="entry name" value="CAP-Gly_domain"/>
</dbReference>
<feature type="domain" description="CAP-Gly" evidence="3">
    <location>
        <begin position="2621"/>
        <end position="2663"/>
    </location>
</feature>
<feature type="compositionally biased region" description="Basic and acidic residues" evidence="2">
    <location>
        <begin position="538"/>
        <end position="556"/>
    </location>
</feature>
<feature type="compositionally biased region" description="Basic and acidic residues" evidence="2">
    <location>
        <begin position="2428"/>
        <end position="2437"/>
    </location>
</feature>
<feature type="region of interest" description="Disordered" evidence="2">
    <location>
        <begin position="228"/>
        <end position="267"/>
    </location>
</feature>
<feature type="compositionally biased region" description="Basic and acidic residues" evidence="2">
    <location>
        <begin position="2051"/>
        <end position="2061"/>
    </location>
</feature>
<dbReference type="GO" id="GO:0005813">
    <property type="term" value="C:centrosome"/>
    <property type="evidence" value="ECO:0007669"/>
    <property type="project" value="InterPro"/>
</dbReference>
<dbReference type="PANTHER" id="PTHR13958:SF3">
    <property type="entry name" value="CAP-GLY DOMAIN-CONTAINING PROTEIN-RELATED"/>
    <property type="match status" value="1"/>
</dbReference>
<name>A0A3M0KA99_HIRRU</name>
<sequence length="3235" mass="361892">MLGRSAAGRFSREFPKSPYAKFAYGVGFVTYVFGQETDTGKLTQCGATSLVRCLYKIRGITKARILPELRHIENKLEIAPTSTAVFDSVMDAKKPSASASRKSSRKGSRSSSQNKSSKEKSSRSPLRATTLESNVKKCSRVEFREPLASYSSSQLEAKQLLSGLELSEAEGKSELPTCLAHERDERDRRSRGFDSPFPSAADETVVRYLNDRPTIDALHSNEAFLRLAAPPGLEEERTSGSRGDESSTRASQSNTSQDSELKVSSPSAASICSAHRLEILKQRQHDAKLEKLKERIRKQWEHSEELGGRGKHSGYAEQPVVVTNVENTVTPKVRKVTAVPAAPSYRGFNPVETRIRAPDGKIWHADEFRISRELYRDIALQLKGEPQVELIKLHNLLQEAEKYILYKSTKSREQKIEARIQRVKGKSSERNRERKATRPAQKVQKLARLSSAESKQGICQGHVDKKRQELCSGAWLVMKLVRAFPMAQSAMLRHDIKISASGTCSVALRSGGNYVISASSWREGQKLAKKILGPAPRIEQDRRAVSSDRTGRERAAKSAGCIGRTGSDSRLEVTRKSSSRSSERSRSKVRSETNLRKREAALPGDNQEDHASVNKDFLPVEIRGILDDLQLDSMSTKQEADVEKQNQKSVLPAQNMRSHSPTKRKPDKVAASEEPQVISKKRHYDSDEVRQYIIRQQEERKKKQNEEKKAQKEATEQKNKRLQELYRKQKEAVTKVKNVPPPEPSATKRLQETYSKLLLERTLLEEPPQLPTVQETQPRPGYQPSGESDKENKAQERPPSASSSSDMSLSEPQLPLLRSDLMEPPWVQPDRLSPRVQLPHPQALLGSSGGPCSPHWSLEQMDLLSKECDAMLAGRRSHSAPVGSLMPQSYPNSSAAQENLLVKPSASQYKSKLDRLEALKATAASLSSRIETEAKKLAGAGINYGTMWNSEFMQENQDEGWWAKAVSPPVREENENTFSARIQRMLGACVSHTTFDENLPGVGNLSEFKKLPETIRPLTDVVSLGLRSPAANRHEGILGHLSRRQTESPGRENQAHPVSKAVTPHESSIDSISEGPLLSDENLSEEEGGQHKQLPLRMLETLKEKDFCIRERNAFEPIKEFQKAAERYSPLFTQTSDTHSKGPWEELAKGSPHSIINIFAKNYQLHGKVFEERLNGGSALLRPLLPAMSPPESVASYEDDFVSSQGSSTLTDKKISRDLSVAGSSNSSIQEETPSRKSPLDPPSVEFGSQHSPGPRSAASSRSSASSKKRGKKERLDSFNGSSHHFSVEEDKILSELERGSQQAKKSLPSSRISNKEHEQNPDTDSTLENLSGHSLMSFSDKGRPQKTPTSSPSPGSQKVLQLDSGGNTAERVKSPAGFSGGAAPGLKPNPAFPDVGLGAGRSAAGAASAGGCMRFSPAGLQHRLSAELNYLSAIEESVRQLSDLERVRGISLAQQESVSLAQILKAQQQRHERDLALWKIKAEQEALESQRQLEEARQKAAQVHAESLQQLVQSRLEAGQEPPCKAAAKQAEPALLAADATHQLREINPNYFSLPGNLSLVPYHKVKRRQVTQNRHTHQCLIVTLSPQDQRFMIRDSASVATEYSLKFDESMTEDEIEEKSFRSLLPSESHRRNNLEKKRGSRDDSDEEVSPDKTALSSIKELSMPFSGGQDSFSKFTMEMVRQYMKEEEMRAAHQSSLLRLREKALKEKTKAELAWLEHQKKHLRDKGEDDKMPPIRKRQRGLLLRLQQEKAEIKRLQEANKAARKERQLILKQQAEIERIRQTTMKLQEKLKSAGESKLELPSEDDIKQSNGSSPLPTDAETRSPSPISISSSETSSIMQKLKKMRSRMDEKQGDHSTLSTKLSRVVDLLEGRDAIQRDLDKLEEWASVTLVKVNKCKALHLGQDNPRSQFSLEREWIESSSSEKDLEMLMDQKIGSTSEVWEIAVIVDYILEIKLNNCSSGKGGSRAPACWELSVAGWFAIVLCCPVRFLTKREQKLMQRRQHAEELLEWKRRLDAEEAEIRRMEKQALAAWDKELLKTKIAKKELGDQRTEPKETASEEESPVLSCSHRNSESSIPEDLGSLAAESVPSEPMGHGQPESPDQSTINEEMAYSEDFKSSTSPSKLSPPKSVSVSKQDSSKGSHRTGGQLRSPVKSHQTSHNWSDESLSMTQSETTSDQSDIEGRIRALKDELRKRKSVVYQLKKEQKKRQKERLKAQEASLIKQLESYDEFIKKTEAELSQDLEASPTAKPQIKTPSSAAAEKPKIKAPPLHRFRVIKNGEICVCAHQEGGCDRCPCRRTFWNSFLALVLTRSSRAGSGDSSDNVPSSAPLKDMKDISKISLESVNKVVNASSVSPKSEITEDLEYIKSEEYESRGSHVKPVESSDVLLTLDEGRESSLDHCSENKQSLKELFDVALESLHDTEEILEQKQSNKDAVSGPSIEETSHELSKSAEEKGDLPSEQLLSQKEPLYLEDFEGSSSRKQTSAEETPPGERYKDDFEGSLLSANESLREQSQHTQASRSRSTSLGSDGEISECLSDRSLSGSMHSERLLELKSPTELMKNTERRDVEQEEAPACSPLWASASVAEEADSLSNFNIGDRVLVSKVQPGTLRFKGLTKFAKGFWAGVELDKPEGNNNGTYDGIKYFDCREKHGIFAPPQKISHITESIDSHLDSNKDDEDLFFDDRLEEQHKAEQKDRGSFEPGKEAESQSRNATENYSQDKAPVDTAVSEASAEEKVDEELSSKANSLKEISVATGSFAQEQSVVDYLKDAVKEEASHTPLTSSAVDEISAVQSDDMSDFLSEKLERQKTLGEECAERLDDLSPGIVEKPATPLLDLLTKEKNQLEAQLSLPLREEEKSKDQLEKLSLLTDSLLRDFVKDTVNQLQQIKKIKNEKIQLSNQELCDVKEEAATPPQQVEKQIPDGLNNFFLSSDLEDDREELSSPDMCPRPESPVFGASGQEELAKRLAELELNREFLSVLGDDQDWFDEDYGLSSHKLQQKQAEEPAVLPQAEPQKLPTKPSEEALAVPHTAVEVEGMVHAAAEELWKLKELGHDLQNCNLKTDLSGTLQEQDTDTINKQVYRKVVFDLTREIFGEIFAEDPNLNQPIWMKPCRIASAYFRRVKDPNDLDEIKNFIAAEVLKLFSLRKEPNHKTDWQKMMKFGRKKRDRVDHILVQELHEEEAQWVNYDEDELCVKMQLADGIFEALIRDTVDVLNQINEKQRRLLLV</sequence>
<feature type="compositionally biased region" description="Basic and acidic residues" evidence="2">
    <location>
        <begin position="1630"/>
        <end position="1645"/>
    </location>
</feature>
<feature type="region of interest" description="Disordered" evidence="2">
    <location>
        <begin position="763"/>
        <end position="811"/>
    </location>
</feature>
<feature type="region of interest" description="Disordered" evidence="2">
    <location>
        <begin position="2698"/>
        <end position="2751"/>
    </location>
</feature>
<dbReference type="Pfam" id="PF01302">
    <property type="entry name" value="CAP_GLY"/>
    <property type="match status" value="1"/>
</dbReference>
<feature type="compositionally biased region" description="Basic and acidic residues" evidence="2">
    <location>
        <begin position="567"/>
        <end position="600"/>
    </location>
</feature>
<feature type="region of interest" description="Disordered" evidence="2">
    <location>
        <begin position="1619"/>
        <end position="1665"/>
    </location>
</feature>
<feature type="region of interest" description="Disordered" evidence="2">
    <location>
        <begin position="2246"/>
        <end position="2269"/>
    </location>
</feature>
<feature type="compositionally biased region" description="Basic and acidic residues" evidence="2">
    <location>
        <begin position="180"/>
        <end position="192"/>
    </location>
</feature>
<evidence type="ECO:0000259" key="3">
    <source>
        <dbReference type="PROSITE" id="PS50245"/>
    </source>
</evidence>
<dbReference type="EMBL" id="QRBI01000117">
    <property type="protein sequence ID" value="RMC08234.1"/>
    <property type="molecule type" value="Genomic_DNA"/>
</dbReference>
<feature type="region of interest" description="Disordered" evidence="2">
    <location>
        <begin position="636"/>
        <end position="720"/>
    </location>
</feature>
<feature type="region of interest" description="Disordered" evidence="2">
    <location>
        <begin position="93"/>
        <end position="131"/>
    </location>
</feature>
<feature type="compositionally biased region" description="Polar residues" evidence="2">
    <location>
        <begin position="2482"/>
        <end position="2492"/>
    </location>
</feature>
<feature type="compositionally biased region" description="Basic and acidic residues" evidence="2">
    <location>
        <begin position="1044"/>
        <end position="1054"/>
    </location>
</feature>
<evidence type="ECO:0000256" key="2">
    <source>
        <dbReference type="SAM" id="MobiDB-lite"/>
    </source>
</evidence>
<dbReference type="PROSITE" id="PS50245">
    <property type="entry name" value="CAP_GLY_2"/>
    <property type="match status" value="1"/>
</dbReference>
<keyword evidence="5" id="KW-1185">Reference proteome</keyword>
<feature type="compositionally biased region" description="Low complexity" evidence="2">
    <location>
        <begin position="2122"/>
        <end position="2140"/>
    </location>
</feature>
<protein>
    <recommendedName>
        <fullName evidence="3">CAP-Gly domain-containing protein</fullName>
    </recommendedName>
</protein>
<evidence type="ECO:0000256" key="1">
    <source>
        <dbReference type="SAM" id="Coils"/>
    </source>
</evidence>
<feature type="compositionally biased region" description="Polar residues" evidence="2">
    <location>
        <begin position="1323"/>
        <end position="1338"/>
    </location>
</feature>
<feature type="compositionally biased region" description="Low complexity" evidence="2">
    <location>
        <begin position="1826"/>
        <end position="1840"/>
    </location>
</feature>
<feature type="compositionally biased region" description="Polar residues" evidence="2">
    <location>
        <begin position="2520"/>
        <end position="2533"/>
    </location>
</feature>
<feature type="compositionally biased region" description="Basic and acidic residues" evidence="2">
    <location>
        <begin position="1792"/>
        <end position="1811"/>
    </location>
</feature>
<proteinExistence type="predicted"/>
<dbReference type="Pfam" id="PF14309">
    <property type="entry name" value="DUF4378"/>
    <property type="match status" value="1"/>
</dbReference>
<feature type="region of interest" description="Disordered" evidence="2">
    <location>
        <begin position="422"/>
        <end position="441"/>
    </location>
</feature>
<dbReference type="InterPro" id="IPR028750">
    <property type="entry name" value="CEP350/CC187"/>
</dbReference>
<dbReference type="SMART" id="SM01052">
    <property type="entry name" value="CAP_GLY"/>
    <property type="match status" value="1"/>
</dbReference>
<feature type="region of interest" description="Disordered" evidence="2">
    <location>
        <begin position="2051"/>
        <end position="2186"/>
    </location>
</feature>
<dbReference type="PANTHER" id="PTHR13958">
    <property type="entry name" value="CENTROSOME-ASSOCIATED PROTEIN 350"/>
    <property type="match status" value="1"/>
</dbReference>
<feature type="region of interest" description="Disordered" evidence="2">
    <location>
        <begin position="1792"/>
        <end position="1862"/>
    </location>
</feature>
<feature type="compositionally biased region" description="Low complexity" evidence="2">
    <location>
        <begin position="800"/>
        <end position="810"/>
    </location>
</feature>
<feature type="compositionally biased region" description="Basic and acidic residues" evidence="2">
    <location>
        <begin position="787"/>
        <end position="796"/>
    </location>
</feature>
<feature type="compositionally biased region" description="Basic and acidic residues" evidence="2">
    <location>
        <begin position="684"/>
        <end position="720"/>
    </location>
</feature>
<keyword evidence="1" id="KW-0175">Coiled coil</keyword>
<feature type="compositionally biased region" description="Basic and acidic residues" evidence="2">
    <location>
        <begin position="422"/>
        <end position="436"/>
    </location>
</feature>
<feature type="compositionally biased region" description="Low complexity" evidence="2">
    <location>
        <begin position="1252"/>
        <end position="1266"/>
    </location>
</feature>
<feature type="compositionally biased region" description="Polar residues" evidence="2">
    <location>
        <begin position="1300"/>
        <end position="1313"/>
    </location>
</feature>
<feature type="region of interest" description="Disordered" evidence="2">
    <location>
        <begin position="2428"/>
        <end position="2545"/>
    </location>
</feature>
<gene>
    <name evidence="4" type="ORF">DUI87_14475</name>
</gene>
<dbReference type="InterPro" id="IPR025486">
    <property type="entry name" value="DUF4378"/>
</dbReference>
<dbReference type="GO" id="GO:0008017">
    <property type="term" value="F:microtubule binding"/>
    <property type="evidence" value="ECO:0007669"/>
    <property type="project" value="InterPro"/>
</dbReference>
<feature type="coiled-coil region" evidence="1">
    <location>
        <begin position="2004"/>
        <end position="2031"/>
    </location>
</feature>
<comment type="caution">
    <text evidence="4">The sequence shown here is derived from an EMBL/GenBank/DDBJ whole genome shotgun (WGS) entry which is preliminary data.</text>
</comment>
<reference evidence="4 5" key="1">
    <citation type="submission" date="2018-07" db="EMBL/GenBank/DDBJ databases">
        <title>A high quality draft genome assembly of the barn swallow (H. rustica rustica).</title>
        <authorList>
            <person name="Formenti G."/>
            <person name="Chiara M."/>
            <person name="Poveda L."/>
            <person name="Francoijs K.-J."/>
            <person name="Bonisoli-Alquati A."/>
            <person name="Canova L."/>
            <person name="Gianfranceschi L."/>
            <person name="Horner D.S."/>
            <person name="Saino N."/>
        </authorList>
    </citation>
    <scope>NUCLEOTIDE SEQUENCE [LARGE SCALE GENOMIC DNA]</scope>
    <source>
        <strain evidence="4">Chelidonia</strain>
        <tissue evidence="4">Blood</tissue>
    </source>
</reference>
<feature type="region of interest" description="Disordered" evidence="2">
    <location>
        <begin position="1033"/>
        <end position="1092"/>
    </location>
</feature>